<dbReference type="SUPFAM" id="SSF48452">
    <property type="entry name" value="TPR-like"/>
    <property type="match status" value="1"/>
</dbReference>
<dbReference type="Proteomes" id="UP000324298">
    <property type="component" value="Unassembled WGS sequence"/>
</dbReference>
<organism evidence="5 6">
    <name type="scientific">Oryzomonas rubra</name>
    <dbReference type="NCBI Taxonomy" id="2509454"/>
    <lineage>
        <taxon>Bacteria</taxon>
        <taxon>Pseudomonadati</taxon>
        <taxon>Thermodesulfobacteriota</taxon>
        <taxon>Desulfuromonadia</taxon>
        <taxon>Geobacterales</taxon>
        <taxon>Geobacteraceae</taxon>
        <taxon>Oryzomonas</taxon>
    </lineage>
</organism>
<dbReference type="InterPro" id="IPR051012">
    <property type="entry name" value="CellSynth/LPSAsmb/PSIAsmb"/>
</dbReference>
<evidence type="ECO:0000256" key="1">
    <source>
        <dbReference type="ARBA" id="ARBA00022737"/>
    </source>
</evidence>
<dbReference type="PANTHER" id="PTHR45586">
    <property type="entry name" value="TPR REPEAT-CONTAINING PROTEIN PA4667"/>
    <property type="match status" value="1"/>
</dbReference>
<dbReference type="Pfam" id="PF14559">
    <property type="entry name" value="TPR_19"/>
    <property type="match status" value="1"/>
</dbReference>
<reference evidence="5 6" key="1">
    <citation type="submission" date="2019-04" db="EMBL/GenBank/DDBJ databases">
        <title>Geobacter ruber sp. nov., ferric-reducing bacteria isolated from paddy soil.</title>
        <authorList>
            <person name="Xu Z."/>
            <person name="Masuda Y."/>
            <person name="Itoh H."/>
            <person name="Senoo K."/>
        </authorList>
    </citation>
    <scope>NUCLEOTIDE SEQUENCE [LARGE SCALE GENOMIC DNA]</scope>
    <source>
        <strain evidence="5 6">Red88</strain>
    </source>
</reference>
<gene>
    <name evidence="5" type="ORF">ET418_12775</name>
</gene>
<feature type="repeat" description="TPR" evidence="3">
    <location>
        <begin position="93"/>
        <end position="126"/>
    </location>
</feature>
<proteinExistence type="predicted"/>
<evidence type="ECO:0000313" key="6">
    <source>
        <dbReference type="Proteomes" id="UP000324298"/>
    </source>
</evidence>
<protein>
    <recommendedName>
        <fullName evidence="7">Tetratricopeptide repeat-containing protein</fullName>
    </recommendedName>
</protein>
<comment type="caution">
    <text evidence="5">The sequence shown here is derived from an EMBL/GenBank/DDBJ whole genome shotgun (WGS) entry which is preliminary data.</text>
</comment>
<dbReference type="SMART" id="SM00028">
    <property type="entry name" value="TPR"/>
    <property type="match status" value="4"/>
</dbReference>
<keyword evidence="1" id="KW-0677">Repeat</keyword>
<dbReference type="InterPro" id="IPR019734">
    <property type="entry name" value="TPR_rpt"/>
</dbReference>
<dbReference type="PANTHER" id="PTHR45586:SF14">
    <property type="entry name" value="TETRATRICOPEPTIDE TPR_2 REPEAT PROTEIN"/>
    <property type="match status" value="1"/>
</dbReference>
<evidence type="ECO:0000313" key="5">
    <source>
        <dbReference type="EMBL" id="KAA0890523.1"/>
    </source>
</evidence>
<dbReference type="RefSeq" id="WP_149308064.1">
    <property type="nucleotide sequence ID" value="NZ_SRSD01000007.1"/>
</dbReference>
<dbReference type="AlphaFoldDB" id="A0A5A9XDA0"/>
<accession>A0A5A9XDA0</accession>
<keyword evidence="6" id="KW-1185">Reference proteome</keyword>
<sequence length="325" mass="34938">MQQGSGSFWTEIKAYEERLAANPDSFCFARLAEIYLKVGLTDDALHVARKGVAQHPGHIAGQRALALACHAKGLTDECRSALEQVVAAMPEDKDSLKLLGRLYAGSGNERAAIRVLNTVLDLNPDDEECRIELEAIGHAARGSSSAVVTPVAQPEYPDTEFTSFDDEEEIIEDLEVLELDESDLVEEMPADGAEESEQAAAAHHDPLSTTTLAELYVQQGFISKALAIYQTILADDPANRVALARVAELSAAGASQTEPWDDAAPAVPDDGEQAEYGDSGEVRFEPPPAASAVADTGLQPRGEADNALETLEGWLENIRRIKACR</sequence>
<dbReference type="PROSITE" id="PS50005">
    <property type="entry name" value="TPR"/>
    <property type="match status" value="1"/>
</dbReference>
<evidence type="ECO:0000256" key="2">
    <source>
        <dbReference type="ARBA" id="ARBA00022803"/>
    </source>
</evidence>
<feature type="region of interest" description="Disordered" evidence="4">
    <location>
        <begin position="251"/>
        <end position="305"/>
    </location>
</feature>
<evidence type="ECO:0000256" key="4">
    <source>
        <dbReference type="SAM" id="MobiDB-lite"/>
    </source>
</evidence>
<evidence type="ECO:0008006" key="7">
    <source>
        <dbReference type="Google" id="ProtNLM"/>
    </source>
</evidence>
<name>A0A5A9XDA0_9BACT</name>
<evidence type="ECO:0000256" key="3">
    <source>
        <dbReference type="PROSITE-ProRule" id="PRU00339"/>
    </source>
</evidence>
<dbReference type="OrthoDB" id="9773829at2"/>
<dbReference type="Gene3D" id="1.25.40.10">
    <property type="entry name" value="Tetratricopeptide repeat domain"/>
    <property type="match status" value="1"/>
</dbReference>
<dbReference type="EMBL" id="SRSD01000007">
    <property type="protein sequence ID" value="KAA0890523.1"/>
    <property type="molecule type" value="Genomic_DNA"/>
</dbReference>
<keyword evidence="2 3" id="KW-0802">TPR repeat</keyword>
<dbReference type="InterPro" id="IPR011990">
    <property type="entry name" value="TPR-like_helical_dom_sf"/>
</dbReference>